<dbReference type="AlphaFoldDB" id="A0A563VZM7"/>
<proteinExistence type="predicted"/>
<feature type="region of interest" description="Disordered" evidence="1">
    <location>
        <begin position="1"/>
        <end position="20"/>
    </location>
</feature>
<evidence type="ECO:0000313" key="3">
    <source>
        <dbReference type="Proteomes" id="UP000320055"/>
    </source>
</evidence>
<dbReference type="EMBL" id="CAACVJ010000445">
    <property type="protein sequence ID" value="VEP16845.1"/>
    <property type="molecule type" value="Genomic_DNA"/>
</dbReference>
<evidence type="ECO:0000256" key="1">
    <source>
        <dbReference type="SAM" id="MobiDB-lite"/>
    </source>
</evidence>
<gene>
    <name evidence="2" type="ORF">H1P_50050</name>
</gene>
<protein>
    <submittedName>
        <fullName evidence="2">Transcriptional repressor SmtB homolog</fullName>
    </submittedName>
</protein>
<feature type="compositionally biased region" description="Low complexity" evidence="1">
    <location>
        <begin position="1"/>
        <end position="12"/>
    </location>
</feature>
<dbReference type="Proteomes" id="UP000320055">
    <property type="component" value="Unassembled WGS sequence"/>
</dbReference>
<reference evidence="2 3" key="1">
    <citation type="submission" date="2019-01" db="EMBL/GenBank/DDBJ databases">
        <authorList>
            <person name="Brito A."/>
        </authorList>
    </citation>
    <scope>NUCLEOTIDE SEQUENCE [LARGE SCALE GENOMIC DNA]</scope>
    <source>
        <strain evidence="2">1</strain>
    </source>
</reference>
<organism evidence="2 3">
    <name type="scientific">Hyella patelloides LEGE 07179</name>
    <dbReference type="NCBI Taxonomy" id="945734"/>
    <lineage>
        <taxon>Bacteria</taxon>
        <taxon>Bacillati</taxon>
        <taxon>Cyanobacteriota</taxon>
        <taxon>Cyanophyceae</taxon>
        <taxon>Pleurocapsales</taxon>
        <taxon>Hyellaceae</taxon>
        <taxon>Hyella</taxon>
    </lineage>
</organism>
<name>A0A563VZM7_9CYAN</name>
<evidence type="ECO:0000313" key="2">
    <source>
        <dbReference type="EMBL" id="VEP16845.1"/>
    </source>
</evidence>
<keyword evidence="3" id="KW-1185">Reference proteome</keyword>
<sequence>MSQVSQSKQQDSSEFDAPSCDSSLVHLERIRQVQSSIVTTEKAQQMAQFLVQWQILID</sequence>
<accession>A0A563VZM7</accession>